<name>A0A8K0TS03_9PEZI</name>
<evidence type="ECO:0000313" key="4">
    <source>
        <dbReference type="Proteomes" id="UP000813385"/>
    </source>
</evidence>
<feature type="compositionally biased region" description="Polar residues" evidence="1">
    <location>
        <begin position="139"/>
        <end position="148"/>
    </location>
</feature>
<evidence type="ECO:0000256" key="2">
    <source>
        <dbReference type="SAM" id="Phobius"/>
    </source>
</evidence>
<reference evidence="3" key="1">
    <citation type="journal article" date="2021" name="Nat. Commun.">
        <title>Genetic determinants of endophytism in the Arabidopsis root mycobiome.</title>
        <authorList>
            <person name="Mesny F."/>
            <person name="Miyauchi S."/>
            <person name="Thiergart T."/>
            <person name="Pickel B."/>
            <person name="Atanasova L."/>
            <person name="Karlsson M."/>
            <person name="Huettel B."/>
            <person name="Barry K.W."/>
            <person name="Haridas S."/>
            <person name="Chen C."/>
            <person name="Bauer D."/>
            <person name="Andreopoulos W."/>
            <person name="Pangilinan J."/>
            <person name="LaButti K."/>
            <person name="Riley R."/>
            <person name="Lipzen A."/>
            <person name="Clum A."/>
            <person name="Drula E."/>
            <person name="Henrissat B."/>
            <person name="Kohler A."/>
            <person name="Grigoriev I.V."/>
            <person name="Martin F.M."/>
            <person name="Hacquard S."/>
        </authorList>
    </citation>
    <scope>NUCLEOTIDE SEQUENCE</scope>
    <source>
        <strain evidence="3">MPI-CAGE-AT-0016</strain>
    </source>
</reference>
<evidence type="ECO:0000313" key="3">
    <source>
        <dbReference type="EMBL" id="KAH7375412.1"/>
    </source>
</evidence>
<evidence type="ECO:0000256" key="1">
    <source>
        <dbReference type="SAM" id="MobiDB-lite"/>
    </source>
</evidence>
<keyword evidence="2" id="KW-1133">Transmembrane helix</keyword>
<dbReference type="AlphaFoldDB" id="A0A8K0TS03"/>
<protein>
    <submittedName>
        <fullName evidence="3">Uncharacterized protein</fullName>
    </submittedName>
</protein>
<gene>
    <name evidence="3" type="ORF">B0T11DRAFT_293102</name>
</gene>
<keyword evidence="2" id="KW-0472">Membrane</keyword>
<organism evidence="3 4">
    <name type="scientific">Plectosphaerella cucumerina</name>
    <dbReference type="NCBI Taxonomy" id="40658"/>
    <lineage>
        <taxon>Eukaryota</taxon>
        <taxon>Fungi</taxon>
        <taxon>Dikarya</taxon>
        <taxon>Ascomycota</taxon>
        <taxon>Pezizomycotina</taxon>
        <taxon>Sordariomycetes</taxon>
        <taxon>Hypocreomycetidae</taxon>
        <taxon>Glomerellales</taxon>
        <taxon>Plectosphaerellaceae</taxon>
        <taxon>Plectosphaerella</taxon>
    </lineage>
</organism>
<proteinExistence type="predicted"/>
<keyword evidence="2" id="KW-0812">Transmembrane</keyword>
<dbReference type="EMBL" id="JAGPXD010000001">
    <property type="protein sequence ID" value="KAH7375412.1"/>
    <property type="molecule type" value="Genomic_DNA"/>
</dbReference>
<comment type="caution">
    <text evidence="3">The sequence shown here is derived from an EMBL/GenBank/DDBJ whole genome shotgun (WGS) entry which is preliminary data.</text>
</comment>
<feature type="transmembrane region" description="Helical" evidence="2">
    <location>
        <begin position="41"/>
        <end position="61"/>
    </location>
</feature>
<dbReference type="OrthoDB" id="10504628at2759"/>
<keyword evidence="4" id="KW-1185">Reference proteome</keyword>
<sequence>MAPITDASLAAGRALVRRAADALPHLMAREKPVDTKKMTGIIIGVVLGTLILVTVTVALVLHRRKTKQDDKEDAALDMELDGEFDDYPINQPRPTRTRQHRQPGQPEADAQMYRKPSVVQEDPNESRHEASRTPGLRITQPQNQLQDTNPEDQHPATATEVAASAEASADASANVALGASNELASGTWA</sequence>
<feature type="compositionally biased region" description="Low complexity" evidence="1">
    <location>
        <begin position="156"/>
        <end position="172"/>
    </location>
</feature>
<accession>A0A8K0TS03</accession>
<feature type="region of interest" description="Disordered" evidence="1">
    <location>
        <begin position="79"/>
        <end position="172"/>
    </location>
</feature>
<dbReference type="Proteomes" id="UP000813385">
    <property type="component" value="Unassembled WGS sequence"/>
</dbReference>